<evidence type="ECO:0000313" key="5">
    <source>
        <dbReference type="Proteomes" id="UP000292402"/>
    </source>
</evidence>
<accession>A0A4Q4LYS9</accession>
<protein>
    <recommendedName>
        <fullName evidence="3">NAD-dependent epimerase/dehydratase domain-containing protein</fullName>
    </recommendedName>
</protein>
<sequence length="352" mass="38775">MAPFEDAAIPLGSTILVTGVNGYVGSHVADRLLDSGYKVRGTVRDMQKHRWLVRLFNEKYGEGKFELIQVDNIARSSAFDSALIRVTGVAHVAAHVSMTNDPHNVTETNVRGTLNILQSAAKEPSVLRFVLTSAFLAVRQIDEIEGHGAGVVTANEYNKTAIELTRSMPNSLPEMKKGMAIYAAAKAMMEKAVWDWVEQNKPRLVVNSVIPPGIFGQPISVRNQGYPSSAGGLVKYFEGKPGLMDYLHRSYYTSVEDVARLHIAGLILPKVESRRIFAIGGVYTVNDLHAIFREACPDREFPDDIPGLDHNLALIGPRSEAETLLKRMGRSGFDGLEETVRDTIKDLVSRDD</sequence>
<dbReference type="PANTHER" id="PTHR10366:SF562">
    <property type="entry name" value="ALDEHYDE REDUCTASE II (AFU_ORTHOLOGUE AFUA_1G11360)"/>
    <property type="match status" value="1"/>
</dbReference>
<feature type="domain" description="NAD-dependent epimerase/dehydratase" evidence="3">
    <location>
        <begin position="15"/>
        <end position="221"/>
    </location>
</feature>
<evidence type="ECO:0000256" key="1">
    <source>
        <dbReference type="ARBA" id="ARBA00023002"/>
    </source>
</evidence>
<dbReference type="InterPro" id="IPR050425">
    <property type="entry name" value="NAD(P)_dehydrat-like"/>
</dbReference>
<dbReference type="PANTHER" id="PTHR10366">
    <property type="entry name" value="NAD DEPENDENT EPIMERASE/DEHYDRATASE"/>
    <property type="match status" value="1"/>
</dbReference>
<dbReference type="SUPFAM" id="SSF51735">
    <property type="entry name" value="NAD(P)-binding Rossmann-fold domains"/>
    <property type="match status" value="1"/>
</dbReference>
<dbReference type="Pfam" id="PF01370">
    <property type="entry name" value="Epimerase"/>
    <property type="match status" value="1"/>
</dbReference>
<dbReference type="AlphaFoldDB" id="A0A4Q4LYS9"/>
<dbReference type="EMBL" id="PDXA01000087">
    <property type="protein sequence ID" value="RYN27289.1"/>
    <property type="molecule type" value="Genomic_DNA"/>
</dbReference>
<evidence type="ECO:0000256" key="2">
    <source>
        <dbReference type="ARBA" id="ARBA00023445"/>
    </source>
</evidence>
<dbReference type="Proteomes" id="UP000292402">
    <property type="component" value="Unassembled WGS sequence"/>
</dbReference>
<dbReference type="InterPro" id="IPR036291">
    <property type="entry name" value="NAD(P)-bd_dom_sf"/>
</dbReference>
<reference evidence="5" key="1">
    <citation type="journal article" date="2019" name="bioRxiv">
        <title>Genomics, evolutionary history and diagnostics of the Alternaria alternata species group including apple and Asian pear pathotypes.</title>
        <authorList>
            <person name="Armitage A.D."/>
            <person name="Cockerton H.M."/>
            <person name="Sreenivasaprasad S."/>
            <person name="Woodhall J.W."/>
            <person name="Lane C.R."/>
            <person name="Harrison R.J."/>
            <person name="Clarkson J.P."/>
        </authorList>
    </citation>
    <scope>NUCLEOTIDE SEQUENCE [LARGE SCALE GENOMIC DNA]</scope>
    <source>
        <strain evidence="5">FERA 1082</strain>
    </source>
</reference>
<proteinExistence type="inferred from homology"/>
<keyword evidence="1" id="KW-0560">Oxidoreductase</keyword>
<organism evidence="4 5">
    <name type="scientific">Alternaria tenuissima</name>
    <dbReference type="NCBI Taxonomy" id="119927"/>
    <lineage>
        <taxon>Eukaryota</taxon>
        <taxon>Fungi</taxon>
        <taxon>Dikarya</taxon>
        <taxon>Ascomycota</taxon>
        <taxon>Pezizomycotina</taxon>
        <taxon>Dothideomycetes</taxon>
        <taxon>Pleosporomycetidae</taxon>
        <taxon>Pleosporales</taxon>
        <taxon>Pleosporineae</taxon>
        <taxon>Pleosporaceae</taxon>
        <taxon>Alternaria</taxon>
        <taxon>Alternaria sect. Alternaria</taxon>
        <taxon>Alternaria alternata complex</taxon>
    </lineage>
</organism>
<name>A0A4Q4LYS9_9PLEO</name>
<dbReference type="InterPro" id="IPR001509">
    <property type="entry name" value="Epimerase_deHydtase"/>
</dbReference>
<gene>
    <name evidence="4" type="ORF">AA0114_g12564</name>
</gene>
<evidence type="ECO:0000313" key="4">
    <source>
        <dbReference type="EMBL" id="RYN27289.1"/>
    </source>
</evidence>
<dbReference type="Gene3D" id="3.40.50.720">
    <property type="entry name" value="NAD(P)-binding Rossmann-like Domain"/>
    <property type="match status" value="1"/>
</dbReference>
<comment type="similarity">
    <text evidence="2">Belongs to the NAD(P)-dependent epimerase/dehydratase family. Dihydroflavonol-4-reductase subfamily.</text>
</comment>
<evidence type="ECO:0000259" key="3">
    <source>
        <dbReference type="Pfam" id="PF01370"/>
    </source>
</evidence>
<dbReference type="GO" id="GO:0016616">
    <property type="term" value="F:oxidoreductase activity, acting on the CH-OH group of donors, NAD or NADP as acceptor"/>
    <property type="evidence" value="ECO:0007669"/>
    <property type="project" value="TreeGrafter"/>
</dbReference>
<comment type="caution">
    <text evidence="4">The sequence shown here is derived from an EMBL/GenBank/DDBJ whole genome shotgun (WGS) entry which is preliminary data.</text>
</comment>